<protein>
    <submittedName>
        <fullName evidence="4">2,3,4,5-tetrahydropyridine-2,6-dicarboxylate N-acetyltransferase</fullName>
        <ecNumber evidence="4">2.3.1.89</ecNumber>
    </submittedName>
</protein>
<accession>A0A1E3AAN3</accession>
<evidence type="ECO:0000313" key="4">
    <source>
        <dbReference type="EMBL" id="ODM05820.1"/>
    </source>
</evidence>
<evidence type="ECO:0000256" key="3">
    <source>
        <dbReference type="SAM" id="Phobius"/>
    </source>
</evidence>
<evidence type="ECO:0000256" key="2">
    <source>
        <dbReference type="ARBA" id="ARBA00022679"/>
    </source>
</evidence>
<keyword evidence="3" id="KW-1133">Transmembrane helix</keyword>
<dbReference type="EC" id="2.3.1.89" evidence="4"/>
<dbReference type="SUPFAM" id="SSF51161">
    <property type="entry name" value="Trimeric LpxA-like enzymes"/>
    <property type="match status" value="1"/>
</dbReference>
<proteinExistence type="inferred from homology"/>
<dbReference type="InterPro" id="IPR011004">
    <property type="entry name" value="Trimer_LpxA-like_sf"/>
</dbReference>
<dbReference type="InterPro" id="IPR051159">
    <property type="entry name" value="Hexapeptide_acetyltransf"/>
</dbReference>
<dbReference type="EMBL" id="MCGH01000002">
    <property type="protein sequence ID" value="ODM05820.1"/>
    <property type="molecule type" value="Genomic_DNA"/>
</dbReference>
<sequence length="186" mass="21112">MKDKMRIRLKTLSYELQYLFCNYFIANIPFWFIRRLLYISMGMKIGKNSRILMKTMVINPRGIIIGNRTIINEKCYLDGRGTISIGDDVSVSHYTRIITGSHDICSSDFRYITKAVIIENNVFIGSGGIILGGGYLKRGCVIAAGSVCKSGEYSEYGLYSGVPAAFVLKREIEDDYQLGDWKPWFI</sequence>
<keyword evidence="3" id="KW-0812">Transmembrane</keyword>
<dbReference type="GO" id="GO:0008374">
    <property type="term" value="F:O-acyltransferase activity"/>
    <property type="evidence" value="ECO:0007669"/>
    <property type="project" value="TreeGrafter"/>
</dbReference>
<dbReference type="PANTHER" id="PTHR23416">
    <property type="entry name" value="SIALIC ACID SYNTHASE-RELATED"/>
    <property type="match status" value="1"/>
</dbReference>
<organism evidence="4 5">
    <name type="scientific">Eisenbergiella tayi</name>
    <dbReference type="NCBI Taxonomy" id="1432052"/>
    <lineage>
        <taxon>Bacteria</taxon>
        <taxon>Bacillati</taxon>
        <taxon>Bacillota</taxon>
        <taxon>Clostridia</taxon>
        <taxon>Lachnospirales</taxon>
        <taxon>Lachnospiraceae</taxon>
        <taxon>Eisenbergiella</taxon>
    </lineage>
</organism>
<feature type="transmembrane region" description="Helical" evidence="3">
    <location>
        <begin position="12"/>
        <end position="33"/>
    </location>
</feature>
<comment type="similarity">
    <text evidence="1">Belongs to the transferase hexapeptide repeat family.</text>
</comment>
<keyword evidence="3" id="KW-0472">Membrane</keyword>
<name>A0A1E3AAN3_9FIRM</name>
<gene>
    <name evidence="4" type="primary">dapH_2</name>
    <name evidence="4" type="ORF">BEI61_01709</name>
</gene>
<evidence type="ECO:0000256" key="1">
    <source>
        <dbReference type="ARBA" id="ARBA00007274"/>
    </source>
</evidence>
<dbReference type="Proteomes" id="UP000094067">
    <property type="component" value="Unassembled WGS sequence"/>
</dbReference>
<dbReference type="AlphaFoldDB" id="A0A1E3AAN3"/>
<dbReference type="GO" id="GO:0047200">
    <property type="term" value="F:tetrahydrodipicolinate N-acetyltransferase activity"/>
    <property type="evidence" value="ECO:0007669"/>
    <property type="project" value="UniProtKB-EC"/>
</dbReference>
<dbReference type="RefSeq" id="WP_207647396.1">
    <property type="nucleotide sequence ID" value="NZ_DBFYTW010000154.1"/>
</dbReference>
<reference evidence="4 5" key="1">
    <citation type="submission" date="2016-07" db="EMBL/GenBank/DDBJ databases">
        <title>Characterization of isolates of Eisenbergiella tayi derived from blood cultures, using whole genome sequencing.</title>
        <authorList>
            <person name="Burdz T."/>
            <person name="Wiebe D."/>
            <person name="Huynh C."/>
            <person name="Bernard K."/>
        </authorList>
    </citation>
    <scope>NUCLEOTIDE SEQUENCE [LARGE SCALE GENOMIC DNA]</scope>
    <source>
        <strain evidence="4 5">NML 110608</strain>
    </source>
</reference>
<dbReference type="GO" id="GO:0005829">
    <property type="term" value="C:cytosol"/>
    <property type="evidence" value="ECO:0007669"/>
    <property type="project" value="TreeGrafter"/>
</dbReference>
<dbReference type="PANTHER" id="PTHR23416:SF23">
    <property type="entry name" value="ACETYLTRANSFERASE C18B11.09C-RELATED"/>
    <property type="match status" value="1"/>
</dbReference>
<comment type="caution">
    <text evidence="4">The sequence shown here is derived from an EMBL/GenBank/DDBJ whole genome shotgun (WGS) entry which is preliminary data.</text>
</comment>
<dbReference type="Gene3D" id="2.160.10.10">
    <property type="entry name" value="Hexapeptide repeat proteins"/>
    <property type="match status" value="1"/>
</dbReference>
<keyword evidence="4" id="KW-0012">Acyltransferase</keyword>
<evidence type="ECO:0000313" key="5">
    <source>
        <dbReference type="Proteomes" id="UP000094067"/>
    </source>
</evidence>
<keyword evidence="2 4" id="KW-0808">Transferase</keyword>